<dbReference type="RefSeq" id="WP_167990872.1">
    <property type="nucleotide sequence ID" value="NZ_BAAAGU010000008.1"/>
</dbReference>
<gene>
    <name evidence="2" type="ORF">GCM10009535_10190</name>
</gene>
<organism evidence="2 3">
    <name type="scientific">Streptomyces thermocarboxydovorans</name>
    <dbReference type="NCBI Taxonomy" id="59298"/>
    <lineage>
        <taxon>Bacteria</taxon>
        <taxon>Bacillati</taxon>
        <taxon>Actinomycetota</taxon>
        <taxon>Actinomycetes</taxon>
        <taxon>Kitasatosporales</taxon>
        <taxon>Streptomycetaceae</taxon>
        <taxon>Streptomyces</taxon>
    </lineage>
</organism>
<feature type="transmembrane region" description="Helical" evidence="1">
    <location>
        <begin position="20"/>
        <end position="43"/>
    </location>
</feature>
<evidence type="ECO:0000256" key="1">
    <source>
        <dbReference type="SAM" id="Phobius"/>
    </source>
</evidence>
<dbReference type="EMBL" id="BAAAGU010000008">
    <property type="protein sequence ID" value="GAA0636016.1"/>
    <property type="molecule type" value="Genomic_DNA"/>
</dbReference>
<dbReference type="Proteomes" id="UP001500724">
    <property type="component" value="Unassembled WGS sequence"/>
</dbReference>
<comment type="caution">
    <text evidence="2">The sequence shown here is derived from an EMBL/GenBank/DDBJ whole genome shotgun (WGS) entry which is preliminary data.</text>
</comment>
<evidence type="ECO:0000313" key="3">
    <source>
        <dbReference type="Proteomes" id="UP001500724"/>
    </source>
</evidence>
<keyword evidence="1" id="KW-0812">Transmembrane</keyword>
<evidence type="ECO:0008006" key="4">
    <source>
        <dbReference type="Google" id="ProtNLM"/>
    </source>
</evidence>
<accession>A0ABN1HB12</accession>
<reference evidence="2 3" key="1">
    <citation type="journal article" date="2019" name="Int. J. Syst. Evol. Microbiol.">
        <title>The Global Catalogue of Microorganisms (GCM) 10K type strain sequencing project: providing services to taxonomists for standard genome sequencing and annotation.</title>
        <authorList>
            <consortium name="The Broad Institute Genomics Platform"/>
            <consortium name="The Broad Institute Genome Sequencing Center for Infectious Disease"/>
            <person name="Wu L."/>
            <person name="Ma J."/>
        </authorList>
    </citation>
    <scope>NUCLEOTIDE SEQUENCE [LARGE SCALE GENOMIC DNA]</scope>
    <source>
        <strain evidence="2 3">JCM 10367</strain>
    </source>
</reference>
<protein>
    <recommendedName>
        <fullName evidence="4">2TM domain-containing protein</fullName>
    </recommendedName>
</protein>
<keyword evidence="1" id="KW-1133">Transmembrane helix</keyword>
<name>A0ABN1HB12_9ACTN</name>
<evidence type="ECO:0000313" key="2">
    <source>
        <dbReference type="EMBL" id="GAA0636016.1"/>
    </source>
</evidence>
<proteinExistence type="predicted"/>
<keyword evidence="3" id="KW-1185">Reference proteome</keyword>
<keyword evidence="1" id="KW-0472">Membrane</keyword>
<sequence length="46" mass="5552">MTDDAEQKRLALEKKRERYVWIYLGYFLFGIHVVAFVMIYAVMHAK</sequence>